<feature type="region of interest" description="Disordered" evidence="1">
    <location>
        <begin position="452"/>
        <end position="495"/>
    </location>
</feature>
<keyword evidence="3" id="KW-1185">Reference proteome</keyword>
<proteinExistence type="predicted"/>
<dbReference type="Proteomes" id="UP000050424">
    <property type="component" value="Unassembled WGS sequence"/>
</dbReference>
<feature type="region of interest" description="Disordered" evidence="1">
    <location>
        <begin position="377"/>
        <end position="419"/>
    </location>
</feature>
<evidence type="ECO:0000256" key="1">
    <source>
        <dbReference type="SAM" id="MobiDB-lite"/>
    </source>
</evidence>
<name>A0A0P7AXD7_9HYPO</name>
<reference evidence="2 3" key="1">
    <citation type="submission" date="2015-09" db="EMBL/GenBank/DDBJ databases">
        <title>Draft genome of a European isolate of the apple canker pathogen Neonectria ditissima.</title>
        <authorList>
            <person name="Gomez-Cortecero A."/>
            <person name="Harrison R.J."/>
            <person name="Armitage A.D."/>
        </authorList>
    </citation>
    <scope>NUCLEOTIDE SEQUENCE [LARGE SCALE GENOMIC DNA]</scope>
    <source>
        <strain evidence="2 3">R09/05</strain>
    </source>
</reference>
<sequence length="533" mass="59565">MSNPRHTQYHTHVVPPKDREPITPTMSNTRAAPRRGETEAPSVAKNEEPLYRNRATEAFSDAFEEGVKKARLHFKENVPKITREEFLAPDKPGCPVPVFDRLWSESDEDALQRRWNASHIKFVIENLSNSDAQFHAVWKVSLRLLQTDPFSLLNSEFTVSTADNSLVSWQGRMVPSPLWPGTFSEALSRLMTHPFFSCRNTGEKLRFYLKWAVVCRTDDRRPFQSEDFTACPVVRKLIRTQSPGDQSWWEYHETLQEAAWGHFGDALLESRLLGAIAKLVKKPQQAQTPSPTARYEIFTKDLNQVMKAIDTVSTYGVPVMVNTTAAFDCFRAARGGPTYPCGVEELREAVADCWLTDQRRNRRRIRHLRERLAGLENDSFEREGPNEGNGRKDQLEDHVGHGVPVQDESDHPGDVPGEGRDVIPSGQRAVQPPDEGINTGPKCGIIGALSGPSKRQCTKAPTPSGVFLGEQPKLPGGVEDARSGAELEPPAANGLALKSPWSAQLASHSDRWLRQLLQHQARLEASGSSESRS</sequence>
<evidence type="ECO:0000313" key="2">
    <source>
        <dbReference type="EMBL" id="KPM39246.1"/>
    </source>
</evidence>
<dbReference type="AlphaFoldDB" id="A0A0P7AXD7"/>
<feature type="region of interest" description="Disordered" evidence="1">
    <location>
        <begin position="1"/>
        <end position="46"/>
    </location>
</feature>
<dbReference type="STRING" id="78410.A0A0P7AXD7"/>
<dbReference type="OrthoDB" id="5105828at2759"/>
<accession>A0A0P7AXD7</accession>
<organism evidence="2 3">
    <name type="scientific">Neonectria ditissima</name>
    <dbReference type="NCBI Taxonomy" id="78410"/>
    <lineage>
        <taxon>Eukaryota</taxon>
        <taxon>Fungi</taxon>
        <taxon>Dikarya</taxon>
        <taxon>Ascomycota</taxon>
        <taxon>Pezizomycotina</taxon>
        <taxon>Sordariomycetes</taxon>
        <taxon>Hypocreomycetidae</taxon>
        <taxon>Hypocreales</taxon>
        <taxon>Nectriaceae</taxon>
        <taxon>Neonectria</taxon>
    </lineage>
</organism>
<evidence type="ECO:0000313" key="3">
    <source>
        <dbReference type="Proteomes" id="UP000050424"/>
    </source>
</evidence>
<protein>
    <submittedName>
        <fullName evidence="2">Uncharacterized protein</fullName>
    </submittedName>
</protein>
<feature type="compositionally biased region" description="Basic and acidic residues" evidence="1">
    <location>
        <begin position="408"/>
        <end position="419"/>
    </location>
</feature>
<gene>
    <name evidence="2" type="ORF">AK830_g7317</name>
</gene>
<feature type="compositionally biased region" description="Basic and acidic residues" evidence="1">
    <location>
        <begin position="379"/>
        <end position="400"/>
    </location>
</feature>
<dbReference type="EMBL" id="LKCW01000112">
    <property type="protein sequence ID" value="KPM39246.1"/>
    <property type="molecule type" value="Genomic_DNA"/>
</dbReference>
<comment type="caution">
    <text evidence="2">The sequence shown here is derived from an EMBL/GenBank/DDBJ whole genome shotgun (WGS) entry which is preliminary data.</text>
</comment>